<evidence type="ECO:0000313" key="1">
    <source>
        <dbReference type="EMBL" id="APB31836.1"/>
    </source>
</evidence>
<keyword evidence="2" id="KW-1185">Reference proteome</keyword>
<dbReference type="Pfam" id="PF13743">
    <property type="entry name" value="Thioredoxin_5"/>
    <property type="match status" value="1"/>
</dbReference>
<sequence>MVEIYLFVNPLDELCLLSEKRFLEAIEKENNKVYLKLIPVLNPLIIQHYLIDNNYPTNDLTHRNQLVETIYSACLDVKAAQLQGNKMGRKFLFHLQDLVGKKKMAYSEELVDTILTKINADKETFKLDRQSKLIKDFFKIDQQVANEMGVNRFAKAVIFNYDSTRNFGVLIDAFSSSDLIKQLLKSEDTHSCRAKILKY</sequence>
<reference evidence="1 2" key="1">
    <citation type="submission" date="2016-09" db="EMBL/GenBank/DDBJ databases">
        <title>Vagococcus teuberi sp. nov., isolated from the Malian artisanal sour milk fene.</title>
        <authorList>
            <person name="Wullschleger S."/>
            <person name="Seifert C."/>
            <person name="Baumgartner S."/>
            <person name="Lacroix C."/>
            <person name="Bonfoh B."/>
            <person name="Stevens M.J."/>
            <person name="Meile L."/>
        </authorList>
    </citation>
    <scope>NUCLEOTIDE SEQUENCE [LARGE SCALE GENOMIC DNA]</scope>
    <source>
        <strain evidence="1 2">DSM 21459</strain>
    </source>
</reference>
<name>A0A1J0A7C8_9ENTE</name>
<organism evidence="1 2">
    <name type="scientific">Vagococcus teuberi</name>
    <dbReference type="NCBI Taxonomy" id="519472"/>
    <lineage>
        <taxon>Bacteria</taxon>
        <taxon>Bacillati</taxon>
        <taxon>Bacillota</taxon>
        <taxon>Bacilli</taxon>
        <taxon>Lactobacillales</taxon>
        <taxon>Enterococcaceae</taxon>
        <taxon>Vagococcus</taxon>
    </lineage>
</organism>
<dbReference type="AlphaFoldDB" id="A0A1J0A7C8"/>
<protein>
    <recommendedName>
        <fullName evidence="3">DsbA family protein</fullName>
    </recommendedName>
</protein>
<dbReference type="STRING" id="519472.BHY08_08410"/>
<proteinExistence type="predicted"/>
<dbReference type="KEGG" id="vte:BHY08_08410"/>
<evidence type="ECO:0008006" key="3">
    <source>
        <dbReference type="Google" id="ProtNLM"/>
    </source>
</evidence>
<dbReference type="EMBL" id="CP017267">
    <property type="protein sequence ID" value="APB31836.1"/>
    <property type="molecule type" value="Genomic_DNA"/>
</dbReference>
<dbReference type="Proteomes" id="UP000191200">
    <property type="component" value="Chromosome"/>
</dbReference>
<dbReference type="RefSeq" id="WP_071457441.1">
    <property type="nucleotide sequence ID" value="NZ_CP017267.1"/>
</dbReference>
<evidence type="ECO:0000313" key="2">
    <source>
        <dbReference type="Proteomes" id="UP000191200"/>
    </source>
</evidence>
<accession>A0A1J0A7C8</accession>
<gene>
    <name evidence="1" type="ORF">BHY08_08410</name>
</gene>
<dbReference type="OrthoDB" id="2156137at2"/>